<keyword evidence="1" id="KW-0813">Transport</keyword>
<evidence type="ECO:0000313" key="9">
    <source>
        <dbReference type="Proteomes" id="UP000189761"/>
    </source>
</evidence>
<evidence type="ECO:0000256" key="1">
    <source>
        <dbReference type="ARBA" id="ARBA00022448"/>
    </source>
</evidence>
<reference evidence="8 9" key="1">
    <citation type="submission" date="2017-01" db="EMBL/GenBank/DDBJ databases">
        <title>Draft genome sequence of Bacillus oleronius.</title>
        <authorList>
            <person name="Allam M."/>
        </authorList>
    </citation>
    <scope>NUCLEOTIDE SEQUENCE [LARGE SCALE GENOMIC DNA]</scope>
    <source>
        <strain evidence="8 9">DSM 9356</strain>
    </source>
</reference>
<dbReference type="RefSeq" id="WP_071975121.1">
    <property type="nucleotide sequence ID" value="NZ_CP065424.1"/>
</dbReference>
<keyword evidence="3" id="KW-0808">Transferase</keyword>
<comment type="caution">
    <text evidence="8">The sequence shown here is derived from an EMBL/GenBank/DDBJ whole genome shotgun (WGS) entry which is preliminary data.</text>
</comment>
<keyword evidence="4" id="KW-0598">Phosphotransferase system</keyword>
<dbReference type="GO" id="GO:0009401">
    <property type="term" value="P:phosphoenolpyruvate-dependent sugar phosphotransferase system"/>
    <property type="evidence" value="ECO:0007669"/>
    <property type="project" value="UniProtKB-KW"/>
</dbReference>
<dbReference type="Gene3D" id="1.20.58.80">
    <property type="entry name" value="Phosphotransferase system, lactose/cellobiose-type IIA subunit"/>
    <property type="match status" value="1"/>
</dbReference>
<keyword evidence="2" id="KW-0762">Sugar transport</keyword>
<dbReference type="PROSITE" id="PS51095">
    <property type="entry name" value="PTS_EIIA_TYPE_3"/>
    <property type="match status" value="1"/>
</dbReference>
<evidence type="ECO:0000256" key="3">
    <source>
        <dbReference type="ARBA" id="ARBA00022679"/>
    </source>
</evidence>
<dbReference type="GO" id="GO:0016740">
    <property type="term" value="F:transferase activity"/>
    <property type="evidence" value="ECO:0007669"/>
    <property type="project" value="UniProtKB-KW"/>
</dbReference>
<evidence type="ECO:0000256" key="4">
    <source>
        <dbReference type="ARBA" id="ARBA00022683"/>
    </source>
</evidence>
<keyword evidence="6" id="KW-0460">Magnesium</keyword>
<dbReference type="EMBL" id="MTLA01000142">
    <property type="protein sequence ID" value="OOP68017.1"/>
    <property type="molecule type" value="Genomic_DNA"/>
</dbReference>
<feature type="modified residue" description="Phosphohistidine; by HPr" evidence="7">
    <location>
        <position position="76"/>
    </location>
</feature>
<gene>
    <name evidence="8" type="ORF">BWZ43_12830</name>
</gene>
<feature type="binding site" evidence="6">
    <location>
        <position position="79"/>
    </location>
    <ligand>
        <name>Mg(2+)</name>
        <dbReference type="ChEBI" id="CHEBI:18420"/>
        <note>ligand shared between all trimeric partners</note>
    </ligand>
</feature>
<dbReference type="InterPro" id="IPR036542">
    <property type="entry name" value="PTS_IIA_lac/cel_sf"/>
</dbReference>
<sequence length="110" mass="12517">MEGMELAAFHIISNVGTAKSLVMEALYAAREGEYKEAENKLIESRKFLTEGHHSHHQLIQKEASGTQLPFSLLIMHAEDQMMSAEIMSDLVQEMIRMYQEINTLKGTYSK</sequence>
<organism evidence="8 9">
    <name type="scientific">Heyndrickxia oleronia</name>
    <dbReference type="NCBI Taxonomy" id="38875"/>
    <lineage>
        <taxon>Bacteria</taxon>
        <taxon>Bacillati</taxon>
        <taxon>Bacillota</taxon>
        <taxon>Bacilli</taxon>
        <taxon>Bacillales</taxon>
        <taxon>Bacillaceae</taxon>
        <taxon>Heyndrickxia</taxon>
    </lineage>
</organism>
<accession>A0A8E2LEQ8</accession>
<evidence type="ECO:0000313" key="8">
    <source>
        <dbReference type="EMBL" id="OOP68017.1"/>
    </source>
</evidence>
<dbReference type="Pfam" id="PF02255">
    <property type="entry name" value="PTS_IIA"/>
    <property type="match status" value="1"/>
</dbReference>
<name>A0A8E2LEQ8_9BACI</name>
<dbReference type="Proteomes" id="UP000189761">
    <property type="component" value="Unassembled WGS sequence"/>
</dbReference>
<evidence type="ECO:0000256" key="6">
    <source>
        <dbReference type="PIRSR" id="PIRSR000699-2"/>
    </source>
</evidence>
<protein>
    <submittedName>
        <fullName evidence="8">PTS lactose/cellobiose transporter subunit IIA</fullName>
    </submittedName>
</protein>
<dbReference type="PIRSF" id="PIRSF000699">
    <property type="entry name" value="PTS_IILac_III"/>
    <property type="match status" value="1"/>
</dbReference>
<feature type="active site" description="Tele-phosphohistidine intermediate" evidence="5">
    <location>
        <position position="76"/>
    </location>
</feature>
<evidence type="ECO:0000256" key="7">
    <source>
        <dbReference type="PROSITE-ProRule" id="PRU00418"/>
    </source>
</evidence>
<dbReference type="PANTHER" id="PTHR34382">
    <property type="entry name" value="PTS SYSTEM N,N'-DIACETYLCHITOBIOSE-SPECIFIC EIIA COMPONENT"/>
    <property type="match status" value="1"/>
</dbReference>
<evidence type="ECO:0000256" key="2">
    <source>
        <dbReference type="ARBA" id="ARBA00022597"/>
    </source>
</evidence>
<keyword evidence="9" id="KW-1185">Reference proteome</keyword>
<keyword evidence="6" id="KW-0479">Metal-binding</keyword>
<comment type="cofactor">
    <cofactor evidence="6">
        <name>Mg(2+)</name>
        <dbReference type="ChEBI" id="CHEBI:18420"/>
    </cofactor>
    <text evidence="6">Binds 1 Mg(2+) ion per trimer.</text>
</comment>
<dbReference type="PANTHER" id="PTHR34382:SF7">
    <property type="entry name" value="PTS SYSTEM N,N'-DIACETYLCHITOBIOSE-SPECIFIC EIIA COMPONENT"/>
    <property type="match status" value="1"/>
</dbReference>
<dbReference type="GO" id="GO:0046872">
    <property type="term" value="F:metal ion binding"/>
    <property type="evidence" value="ECO:0007669"/>
    <property type="project" value="UniProtKB-KW"/>
</dbReference>
<dbReference type="CDD" id="cd00215">
    <property type="entry name" value="PTS_IIA_lac"/>
    <property type="match status" value="1"/>
</dbReference>
<proteinExistence type="predicted"/>
<dbReference type="SUPFAM" id="SSF46973">
    <property type="entry name" value="Enzyme IIa from lactose specific PTS, IIa-lac"/>
    <property type="match status" value="1"/>
</dbReference>
<evidence type="ECO:0000256" key="5">
    <source>
        <dbReference type="PIRSR" id="PIRSR000699-1"/>
    </source>
</evidence>
<dbReference type="AlphaFoldDB" id="A0A8E2LEQ8"/>
<dbReference type="InterPro" id="IPR003188">
    <property type="entry name" value="PTS_IIA_lac/cel"/>
</dbReference>